<evidence type="ECO:0000313" key="9">
    <source>
        <dbReference type="Proteomes" id="UP001497623"/>
    </source>
</evidence>
<gene>
    <name evidence="8" type="ORF">MNOR_LOCUS5497</name>
</gene>
<evidence type="ECO:0008006" key="10">
    <source>
        <dbReference type="Google" id="ProtNLM"/>
    </source>
</evidence>
<dbReference type="InterPro" id="IPR003961">
    <property type="entry name" value="FN3_dom"/>
</dbReference>
<feature type="compositionally biased region" description="Low complexity" evidence="4">
    <location>
        <begin position="715"/>
        <end position="726"/>
    </location>
</feature>
<dbReference type="PROSITE" id="PS50853">
    <property type="entry name" value="FN3"/>
    <property type="match status" value="1"/>
</dbReference>
<feature type="domain" description="Ig-like" evidence="6">
    <location>
        <begin position="140"/>
        <end position="245"/>
    </location>
</feature>
<feature type="domain" description="Ig-like" evidence="6">
    <location>
        <begin position="350"/>
        <end position="435"/>
    </location>
</feature>
<feature type="domain" description="Fibronectin type-III" evidence="7">
    <location>
        <begin position="544"/>
        <end position="639"/>
    </location>
</feature>
<evidence type="ECO:0000259" key="6">
    <source>
        <dbReference type="PROSITE" id="PS50835"/>
    </source>
</evidence>
<evidence type="ECO:0000256" key="1">
    <source>
        <dbReference type="ARBA" id="ARBA00004167"/>
    </source>
</evidence>
<dbReference type="SMART" id="SM00408">
    <property type="entry name" value="IGc2"/>
    <property type="match status" value="3"/>
</dbReference>
<accession>A0AAV2PXF1</accession>
<dbReference type="GO" id="GO:0016020">
    <property type="term" value="C:membrane"/>
    <property type="evidence" value="ECO:0007669"/>
    <property type="project" value="UniProtKB-SubCell"/>
</dbReference>
<evidence type="ECO:0000259" key="7">
    <source>
        <dbReference type="PROSITE" id="PS50853"/>
    </source>
</evidence>
<sequence>MRFAPFARITERAKMAISVVSGMKTRIEHHHKPVVVHAVVLSDVYLPCRRAPIFTLIFIYGGKSTIYNVDFRSGGLGSRYPSPELLGGRATLIGGDDQSRWDLIVEDVRTEDAGIYRCRLDFQAAPTHNTHLKLAVVDLPESVHLRSSGGTDVDEVLSVQEGRPIKLRCTAYGGSPPPSVRWYIGSQLLDDEMYTNHDGNQNFSTHNTVTNILNIEKVKSSYFHRNLSCQVSNNPEMPSLAAVVILVPSGDSLDVSLTVEPASVRERGIIHAQCQATGVMPPPTLTWALRGRTLTQHANMSVSGAWRVSHISLSTTSADDGADLECLAQAPSLPHLTNRTQRRITVTYVPVVSLIVREPPFEEGGSATLTCNAKANPSVYSTTFMFNGKRFLREGIVKSSNSTLTLLNLSHQDAGLYTCIGANTEGDGQSNAVLLKIDYRPVCAYSDVQEVTALEDQEVKLICSSKASPPTNSFAWWTMSPNGTTQDAGDEADPNVVQEETESGVTSSVGWVRAVNMTQVSCQPTNILGSARRPCTFILKVVDLPSAVFGCISSVITSDSAFITCSPGLDVGLKQHFHIEVREQNSSSEVIHGSISSDQPQFLVSELAPSRTYMVAVWAQHSLGRGPTTSLIIKTMGPQIEQLGPEMAKDSSAVGSMVPATVSRDTSSTLLDAPLGVFVVVGIMGSAMVAIGGLIAMTAYKCGRRKPTSRKQSDDSSAAAAARRNTSNTSLLDQLKNTASYHACADTEPRDLQTTFAPGPVFETKVALDSISAASLSFSKSRNKGSSFTHATLPWFKFRSKGGHAQVIDLDIDNDCDDSTEVLFYILIGMLITYIRTLKMRKIMNVHIHQL</sequence>
<dbReference type="InterPro" id="IPR036179">
    <property type="entry name" value="Ig-like_dom_sf"/>
</dbReference>
<evidence type="ECO:0000256" key="3">
    <source>
        <dbReference type="ARBA" id="ARBA00023157"/>
    </source>
</evidence>
<evidence type="ECO:0000256" key="2">
    <source>
        <dbReference type="ARBA" id="ARBA00023136"/>
    </source>
</evidence>
<dbReference type="InterPro" id="IPR036116">
    <property type="entry name" value="FN3_sf"/>
</dbReference>
<dbReference type="Pfam" id="PF13927">
    <property type="entry name" value="Ig_3"/>
    <property type="match status" value="2"/>
</dbReference>
<reference evidence="8 9" key="1">
    <citation type="submission" date="2024-05" db="EMBL/GenBank/DDBJ databases">
        <authorList>
            <person name="Wallberg A."/>
        </authorList>
    </citation>
    <scope>NUCLEOTIDE SEQUENCE [LARGE SCALE GENOMIC DNA]</scope>
</reference>
<dbReference type="Pfam" id="PF08205">
    <property type="entry name" value="C2-set_2"/>
    <property type="match status" value="1"/>
</dbReference>
<dbReference type="EMBL" id="CAXKWB010002136">
    <property type="protein sequence ID" value="CAL4066250.1"/>
    <property type="molecule type" value="Genomic_DNA"/>
</dbReference>
<name>A0AAV2PXF1_MEGNR</name>
<dbReference type="CDD" id="cd00063">
    <property type="entry name" value="FN3"/>
    <property type="match status" value="1"/>
</dbReference>
<dbReference type="SMART" id="SM00409">
    <property type="entry name" value="IG"/>
    <property type="match status" value="5"/>
</dbReference>
<feature type="domain" description="Ig-like" evidence="6">
    <location>
        <begin position="248"/>
        <end position="345"/>
    </location>
</feature>
<evidence type="ECO:0000256" key="4">
    <source>
        <dbReference type="SAM" id="MobiDB-lite"/>
    </source>
</evidence>
<evidence type="ECO:0000313" key="8">
    <source>
        <dbReference type="EMBL" id="CAL4066250.1"/>
    </source>
</evidence>
<protein>
    <recommendedName>
        <fullName evidence="10">Nephrin/kirre</fullName>
    </recommendedName>
</protein>
<dbReference type="InterPro" id="IPR013783">
    <property type="entry name" value="Ig-like_fold"/>
</dbReference>
<dbReference type="AlphaFoldDB" id="A0AAV2PXF1"/>
<dbReference type="InterPro" id="IPR007110">
    <property type="entry name" value="Ig-like_dom"/>
</dbReference>
<dbReference type="SUPFAM" id="SSF48726">
    <property type="entry name" value="Immunoglobulin"/>
    <property type="match status" value="3"/>
</dbReference>
<keyword evidence="2 5" id="KW-0472">Membrane</keyword>
<keyword evidence="5" id="KW-1133">Transmembrane helix</keyword>
<dbReference type="PANTHER" id="PTHR23278">
    <property type="entry name" value="SIDESTEP PROTEIN"/>
    <property type="match status" value="1"/>
</dbReference>
<dbReference type="PROSITE" id="PS50835">
    <property type="entry name" value="IG_LIKE"/>
    <property type="match status" value="3"/>
</dbReference>
<dbReference type="SUPFAM" id="SSF49265">
    <property type="entry name" value="Fibronectin type III"/>
    <property type="match status" value="1"/>
</dbReference>
<comment type="caution">
    <text evidence="8">The sequence shown here is derived from an EMBL/GenBank/DDBJ whole genome shotgun (WGS) entry which is preliminary data.</text>
</comment>
<comment type="subcellular location">
    <subcellularLocation>
        <location evidence="1">Membrane</location>
        <topology evidence="1">Single-pass membrane protein</topology>
    </subcellularLocation>
</comment>
<evidence type="ECO:0000256" key="5">
    <source>
        <dbReference type="SAM" id="Phobius"/>
    </source>
</evidence>
<keyword evidence="3" id="KW-1015">Disulfide bond</keyword>
<dbReference type="Proteomes" id="UP001497623">
    <property type="component" value="Unassembled WGS sequence"/>
</dbReference>
<keyword evidence="5" id="KW-0812">Transmembrane</keyword>
<feature type="transmembrane region" description="Helical" evidence="5">
    <location>
        <begin position="675"/>
        <end position="700"/>
    </location>
</feature>
<dbReference type="InterPro" id="IPR003598">
    <property type="entry name" value="Ig_sub2"/>
</dbReference>
<dbReference type="PANTHER" id="PTHR23278:SF19">
    <property type="entry name" value="OBSCURIN"/>
    <property type="match status" value="1"/>
</dbReference>
<organism evidence="8 9">
    <name type="scientific">Meganyctiphanes norvegica</name>
    <name type="common">Northern krill</name>
    <name type="synonym">Thysanopoda norvegica</name>
    <dbReference type="NCBI Taxonomy" id="48144"/>
    <lineage>
        <taxon>Eukaryota</taxon>
        <taxon>Metazoa</taxon>
        <taxon>Ecdysozoa</taxon>
        <taxon>Arthropoda</taxon>
        <taxon>Crustacea</taxon>
        <taxon>Multicrustacea</taxon>
        <taxon>Malacostraca</taxon>
        <taxon>Eumalacostraca</taxon>
        <taxon>Eucarida</taxon>
        <taxon>Euphausiacea</taxon>
        <taxon>Euphausiidae</taxon>
        <taxon>Meganyctiphanes</taxon>
    </lineage>
</organism>
<dbReference type="InterPro" id="IPR003599">
    <property type="entry name" value="Ig_sub"/>
</dbReference>
<proteinExistence type="predicted"/>
<keyword evidence="9" id="KW-1185">Reference proteome</keyword>
<feature type="region of interest" description="Disordered" evidence="4">
    <location>
        <begin position="705"/>
        <end position="726"/>
    </location>
</feature>
<dbReference type="Gene3D" id="2.60.40.10">
    <property type="entry name" value="Immunoglobulins"/>
    <property type="match status" value="5"/>
</dbReference>
<dbReference type="InterPro" id="IPR013162">
    <property type="entry name" value="CD80_C2-set"/>
</dbReference>